<protein>
    <submittedName>
        <fullName evidence="1">Uncharacterized protein</fullName>
    </submittedName>
</protein>
<dbReference type="Proteomes" id="UP001247805">
    <property type="component" value="Unassembled WGS sequence"/>
</dbReference>
<sequence>MVILQLSESRGTWNGEFYVSFGYGKERHWNDALKYGYISAGHGQWYSDTLNMLDIGDRVWVKIPQTGFVGVGKVTGEISRAENYKFTKYDNKTLLELGTDGDCSNFENLDDDDAEYLIPVEWIKQCR</sequence>
<evidence type="ECO:0000313" key="1">
    <source>
        <dbReference type="EMBL" id="MDU0355209.1"/>
    </source>
</evidence>
<comment type="caution">
    <text evidence="1">The sequence shown here is derived from an EMBL/GenBank/DDBJ whole genome shotgun (WGS) entry which is preliminary data.</text>
</comment>
<accession>A0ABU3SYW4</accession>
<reference evidence="1 2" key="1">
    <citation type="submission" date="2023-10" db="EMBL/GenBank/DDBJ databases">
        <title>Glaciecola aquimarina strain GGW-M5 nov., isolated from a coastal seawater.</title>
        <authorList>
            <person name="Bayburt H."/>
            <person name="Kim J.M."/>
            <person name="Choi B.J."/>
            <person name="Jeon C.O."/>
        </authorList>
    </citation>
    <scope>NUCLEOTIDE SEQUENCE [LARGE SCALE GENOMIC DNA]</scope>
    <source>
        <strain evidence="1 2">KCTC 32108</strain>
    </source>
</reference>
<dbReference type="EMBL" id="JAWDIO010000002">
    <property type="protein sequence ID" value="MDU0355209.1"/>
    <property type="molecule type" value="Genomic_DNA"/>
</dbReference>
<keyword evidence="2" id="KW-1185">Reference proteome</keyword>
<dbReference type="RefSeq" id="WP_316026756.1">
    <property type="nucleotide sequence ID" value="NZ_JAWDIO010000002.1"/>
</dbReference>
<proteinExistence type="predicted"/>
<organism evidence="1 2">
    <name type="scientific">Paraglaciecola aquimarina</name>
    <dbReference type="NCBI Taxonomy" id="1235557"/>
    <lineage>
        <taxon>Bacteria</taxon>
        <taxon>Pseudomonadati</taxon>
        <taxon>Pseudomonadota</taxon>
        <taxon>Gammaproteobacteria</taxon>
        <taxon>Alteromonadales</taxon>
        <taxon>Alteromonadaceae</taxon>
        <taxon>Paraglaciecola</taxon>
    </lineage>
</organism>
<evidence type="ECO:0000313" key="2">
    <source>
        <dbReference type="Proteomes" id="UP001247805"/>
    </source>
</evidence>
<gene>
    <name evidence="1" type="ORF">RS130_16045</name>
</gene>
<name>A0ABU3SYW4_9ALTE</name>